<gene>
    <name evidence="1" type="ORF">PVK06_028419</name>
</gene>
<sequence length="222" mass="25312">MKCLTTVSYSVVVNEYIGESFQPTRGLRQRDPLSPFLFLICGEGLSCLMRLVCREGLVKGAKASRNGAPKLVGTDHSSNTNDEDKREVVNILGAAKGLLNNGLCWRVGKGDGISIWEDRWLPGKEPEEWNSRNRSEEYKLVSELIDPNTRMWKTDIIMQIMQIPLAKIPPNDIQMWKGESTGEFTVRSAYKLLQEASMDPSYYYLQADSKNFYKKLWNLRLP</sequence>
<dbReference type="EMBL" id="JARKNE010000008">
    <property type="protein sequence ID" value="KAK5812973.1"/>
    <property type="molecule type" value="Genomic_DNA"/>
</dbReference>
<evidence type="ECO:0000313" key="1">
    <source>
        <dbReference type="EMBL" id="KAK5812973.1"/>
    </source>
</evidence>
<dbReference type="PANTHER" id="PTHR46890:SF48">
    <property type="entry name" value="RNA-DIRECTED DNA POLYMERASE"/>
    <property type="match status" value="1"/>
</dbReference>
<comment type="caution">
    <text evidence="1">The sequence shown here is derived from an EMBL/GenBank/DDBJ whole genome shotgun (WGS) entry which is preliminary data.</text>
</comment>
<accession>A0ABR0P366</accession>
<organism evidence="1 2">
    <name type="scientific">Gossypium arboreum</name>
    <name type="common">Tree cotton</name>
    <name type="synonym">Gossypium nanking</name>
    <dbReference type="NCBI Taxonomy" id="29729"/>
    <lineage>
        <taxon>Eukaryota</taxon>
        <taxon>Viridiplantae</taxon>
        <taxon>Streptophyta</taxon>
        <taxon>Embryophyta</taxon>
        <taxon>Tracheophyta</taxon>
        <taxon>Spermatophyta</taxon>
        <taxon>Magnoliopsida</taxon>
        <taxon>eudicotyledons</taxon>
        <taxon>Gunneridae</taxon>
        <taxon>Pentapetalae</taxon>
        <taxon>rosids</taxon>
        <taxon>malvids</taxon>
        <taxon>Malvales</taxon>
        <taxon>Malvaceae</taxon>
        <taxon>Malvoideae</taxon>
        <taxon>Gossypium</taxon>
    </lineage>
</organism>
<keyword evidence="2" id="KW-1185">Reference proteome</keyword>
<dbReference type="Proteomes" id="UP001358586">
    <property type="component" value="Chromosome 8"/>
</dbReference>
<dbReference type="InterPro" id="IPR052343">
    <property type="entry name" value="Retrotransposon-Effector_Assoc"/>
</dbReference>
<dbReference type="PANTHER" id="PTHR46890">
    <property type="entry name" value="NON-LTR RETROLELEMENT REVERSE TRANSCRIPTASE-LIKE PROTEIN-RELATED"/>
    <property type="match status" value="1"/>
</dbReference>
<protein>
    <recommendedName>
        <fullName evidence="3">Reverse transcriptase</fullName>
    </recommendedName>
</protein>
<reference evidence="1 2" key="1">
    <citation type="submission" date="2023-03" db="EMBL/GenBank/DDBJ databases">
        <title>WGS of Gossypium arboreum.</title>
        <authorList>
            <person name="Yu D."/>
        </authorList>
    </citation>
    <scope>NUCLEOTIDE SEQUENCE [LARGE SCALE GENOMIC DNA]</scope>
    <source>
        <tissue evidence="1">Leaf</tissue>
    </source>
</reference>
<proteinExistence type="predicted"/>
<evidence type="ECO:0000313" key="2">
    <source>
        <dbReference type="Proteomes" id="UP001358586"/>
    </source>
</evidence>
<name>A0ABR0P366_GOSAR</name>
<evidence type="ECO:0008006" key="3">
    <source>
        <dbReference type="Google" id="ProtNLM"/>
    </source>
</evidence>